<evidence type="ECO:0000256" key="6">
    <source>
        <dbReference type="ARBA" id="ARBA00023136"/>
    </source>
</evidence>
<evidence type="ECO:0000256" key="3">
    <source>
        <dbReference type="ARBA" id="ARBA00022692"/>
    </source>
</evidence>
<dbReference type="EMBL" id="BRYA01000320">
    <property type="protein sequence ID" value="GMI46944.1"/>
    <property type="molecule type" value="Genomic_DNA"/>
</dbReference>
<keyword evidence="6 7" id="KW-0472">Membrane</keyword>
<sequence>MPPRSLLSQGKRLGRSKRDGGLFQVKVTGILICLLVVWVCVPLWYLISPSTTKEPGVAVLRGNADVAPRIDRGHENAALHYAAAAHPYATHRSAEVHDPTKLHLNPPELKFEHGGTNKEHACRLGGSHGLGDADYKMLDEISIYNGEFHPSTKLMCTIYTYDKQHEKVMPALRETWAKRCDGFMASSTLTDESLSTVNIPHKGPEEYNNIWQKVKSTWQYLHDNYIDEFEWFFIGGDDVYMLVENMKMYLGSEEIRALTEDGTKPVYLGRRFFRDGLEERQFNAGGPGYLLNRAGLKTLVGTFDHCGVDLKGFWEDVQVAQCLKGEGIHPYDTRDKEGRERFLPFLAGHHYTYMAPKKNPLSDWYVKYSIGLKEGVDCCSQSSITFHYVKPKMMYRYDALLYNLC</sequence>
<gene>
    <name evidence="8" type="ORF">TrCOL_g8455</name>
</gene>
<evidence type="ECO:0000313" key="9">
    <source>
        <dbReference type="Proteomes" id="UP001165065"/>
    </source>
</evidence>
<evidence type="ECO:0000256" key="4">
    <source>
        <dbReference type="ARBA" id="ARBA00022968"/>
    </source>
</evidence>
<evidence type="ECO:0008006" key="10">
    <source>
        <dbReference type="Google" id="ProtNLM"/>
    </source>
</evidence>
<feature type="transmembrane region" description="Helical" evidence="7">
    <location>
        <begin position="21"/>
        <end position="47"/>
    </location>
</feature>
<name>A0A9W7LDW4_9STRA</name>
<dbReference type="Gene3D" id="3.90.550.50">
    <property type="match status" value="1"/>
</dbReference>
<keyword evidence="5 7" id="KW-1133">Transmembrane helix</keyword>
<dbReference type="GO" id="GO:0016263">
    <property type="term" value="F:glycoprotein-N-acetylgalactosamine 3-beta-galactosyltransferase activity"/>
    <property type="evidence" value="ECO:0007669"/>
    <property type="project" value="TreeGrafter"/>
</dbReference>
<dbReference type="PANTHER" id="PTHR23033">
    <property type="entry name" value="BETA1,3-GALACTOSYLTRANSFERASE"/>
    <property type="match status" value="1"/>
</dbReference>
<reference evidence="9" key="1">
    <citation type="journal article" date="2023" name="Commun. Biol.">
        <title>Genome analysis of Parmales, the sister group of diatoms, reveals the evolutionary specialization of diatoms from phago-mixotrophs to photoautotrophs.</title>
        <authorList>
            <person name="Ban H."/>
            <person name="Sato S."/>
            <person name="Yoshikawa S."/>
            <person name="Yamada K."/>
            <person name="Nakamura Y."/>
            <person name="Ichinomiya M."/>
            <person name="Sato N."/>
            <person name="Blanc-Mathieu R."/>
            <person name="Endo H."/>
            <person name="Kuwata A."/>
            <person name="Ogata H."/>
        </authorList>
    </citation>
    <scope>NUCLEOTIDE SEQUENCE [LARGE SCALE GENOMIC DNA]</scope>
</reference>
<dbReference type="GO" id="GO:0016020">
    <property type="term" value="C:membrane"/>
    <property type="evidence" value="ECO:0007669"/>
    <property type="project" value="UniProtKB-SubCell"/>
</dbReference>
<dbReference type="AlphaFoldDB" id="A0A9W7LDW4"/>
<evidence type="ECO:0000256" key="2">
    <source>
        <dbReference type="ARBA" id="ARBA00006462"/>
    </source>
</evidence>
<proteinExistence type="inferred from homology"/>
<keyword evidence="4" id="KW-0735">Signal-anchor</keyword>
<accession>A0A9W7LDW4</accession>
<evidence type="ECO:0000256" key="7">
    <source>
        <dbReference type="SAM" id="Phobius"/>
    </source>
</evidence>
<evidence type="ECO:0000256" key="1">
    <source>
        <dbReference type="ARBA" id="ARBA00004606"/>
    </source>
</evidence>
<dbReference type="Proteomes" id="UP001165065">
    <property type="component" value="Unassembled WGS sequence"/>
</dbReference>
<keyword evidence="3 7" id="KW-0812">Transmembrane</keyword>
<evidence type="ECO:0000256" key="5">
    <source>
        <dbReference type="ARBA" id="ARBA00022989"/>
    </source>
</evidence>
<protein>
    <recommendedName>
        <fullName evidence="10">N-acetylgalactosaminide beta-1,3-galactosyltransferase</fullName>
    </recommendedName>
</protein>
<dbReference type="OrthoDB" id="414175at2759"/>
<keyword evidence="9" id="KW-1185">Reference proteome</keyword>
<dbReference type="InterPro" id="IPR026050">
    <property type="entry name" value="C1GALT1/C1GALT1_chp1"/>
</dbReference>
<comment type="subcellular location">
    <subcellularLocation>
        <location evidence="1">Membrane</location>
        <topology evidence="1">Single-pass type II membrane protein</topology>
    </subcellularLocation>
</comment>
<evidence type="ECO:0000313" key="8">
    <source>
        <dbReference type="EMBL" id="GMI46944.1"/>
    </source>
</evidence>
<comment type="similarity">
    <text evidence="2">Belongs to the glycosyltransferase 31 family. Beta3-Gal-T subfamily.</text>
</comment>
<organism evidence="8 9">
    <name type="scientific">Triparma columacea</name>
    <dbReference type="NCBI Taxonomy" id="722753"/>
    <lineage>
        <taxon>Eukaryota</taxon>
        <taxon>Sar</taxon>
        <taxon>Stramenopiles</taxon>
        <taxon>Ochrophyta</taxon>
        <taxon>Bolidophyceae</taxon>
        <taxon>Parmales</taxon>
        <taxon>Triparmaceae</taxon>
        <taxon>Triparma</taxon>
    </lineage>
</organism>
<comment type="caution">
    <text evidence="8">The sequence shown here is derived from an EMBL/GenBank/DDBJ whole genome shotgun (WGS) entry which is preliminary data.</text>
</comment>
<dbReference type="PANTHER" id="PTHR23033:SF14">
    <property type="entry name" value="GLYCOPROTEIN-N-ACETYLGALACTOSAMINE 3-BETA-GALACTOSYLTRANSFERASE 1-RELATED"/>
    <property type="match status" value="1"/>
</dbReference>